<protein>
    <recommendedName>
        <fullName evidence="3">Xaa-Pro dipeptidyl-peptidase-like domain-containing protein</fullName>
    </recommendedName>
</protein>
<dbReference type="Gene3D" id="3.40.50.1820">
    <property type="entry name" value="alpha/beta hydrolase"/>
    <property type="match status" value="1"/>
</dbReference>
<keyword evidence="5" id="KW-1185">Reference proteome</keyword>
<sequence length="400" mass="43255">MTNPCARALRRISLLRRALAALSLSLMTIALVSASPLDAAMNESVVRIPVQDAPDLRLETTIFKPDGPGPFPLVVFNHGRDAGDPRMQPRSRPLAFAREFVRRGYVVAVPNRRGFAGSDGTYPDTGCDLEADGVAQARDIAATVDALARTGYVDASRVLVAGVSHGGFASLAYGASDFASTASSTGTAAPLRVRGILNFSGGLRKDACARWRDTLTRAFADFGARTRVPTLWFYGDNDRVFDAPLVASLDRAYVSAGGIATRIDYGRYKDDAHGLVGDRDGVRIWWPATQRFLQAVGMPTAIAYRIDDPRDARPRPHASGYAALDAVDAVPYLDDTGRIAYLRFLAQPNPRVFAISQSGRWSWAAGGDDPFAEAIDTCSQRARTPCKAYAIDDIVVWQGR</sequence>
<evidence type="ECO:0000313" key="5">
    <source>
        <dbReference type="Proteomes" id="UP000270342"/>
    </source>
</evidence>
<feature type="domain" description="Xaa-Pro dipeptidyl-peptidase-like" evidence="3">
    <location>
        <begin position="57"/>
        <end position="176"/>
    </location>
</feature>
<dbReference type="PANTHER" id="PTHR22946:SF9">
    <property type="entry name" value="POLYKETIDE TRANSFERASE AF380"/>
    <property type="match status" value="1"/>
</dbReference>
<evidence type="ECO:0000256" key="1">
    <source>
        <dbReference type="ARBA" id="ARBA00022801"/>
    </source>
</evidence>
<evidence type="ECO:0000313" key="4">
    <source>
        <dbReference type="EMBL" id="RKP58743.1"/>
    </source>
</evidence>
<dbReference type="Proteomes" id="UP000270342">
    <property type="component" value="Unassembled WGS sequence"/>
</dbReference>
<reference evidence="4 5" key="1">
    <citation type="submission" date="2018-10" db="EMBL/GenBank/DDBJ databases">
        <title>Robbsia sp. DHC34, isolated from soil.</title>
        <authorList>
            <person name="Gao Z.-H."/>
            <person name="Qiu L.-H."/>
        </authorList>
    </citation>
    <scope>NUCLEOTIDE SEQUENCE [LARGE SCALE GENOMIC DNA]</scope>
    <source>
        <strain evidence="4 5">DHC34</strain>
    </source>
</reference>
<evidence type="ECO:0000259" key="3">
    <source>
        <dbReference type="Pfam" id="PF02129"/>
    </source>
</evidence>
<name>A0A494YEF8_9BURK</name>
<keyword evidence="1" id="KW-0378">Hydrolase</keyword>
<organism evidence="4 5">
    <name type="scientific">Pararobbsia silviterrae</name>
    <dbReference type="NCBI Taxonomy" id="1792498"/>
    <lineage>
        <taxon>Bacteria</taxon>
        <taxon>Pseudomonadati</taxon>
        <taxon>Pseudomonadota</taxon>
        <taxon>Betaproteobacteria</taxon>
        <taxon>Burkholderiales</taxon>
        <taxon>Burkholderiaceae</taxon>
        <taxon>Pararobbsia</taxon>
    </lineage>
</organism>
<dbReference type="RefSeq" id="WP_121082796.1">
    <property type="nucleotide sequence ID" value="NZ_RBZU01000001.1"/>
</dbReference>
<gene>
    <name evidence="4" type="ORF">D7S86_02075</name>
</gene>
<dbReference type="InterPro" id="IPR029058">
    <property type="entry name" value="AB_hydrolase_fold"/>
</dbReference>
<keyword evidence="2" id="KW-0732">Signal</keyword>
<dbReference type="InterPro" id="IPR000383">
    <property type="entry name" value="Xaa-Pro-like_dom"/>
</dbReference>
<proteinExistence type="predicted"/>
<accession>A0A494YEF8</accession>
<dbReference type="OrthoDB" id="8564128at2"/>
<dbReference type="SUPFAM" id="SSF53474">
    <property type="entry name" value="alpha/beta-Hydrolases"/>
    <property type="match status" value="1"/>
</dbReference>
<dbReference type="EMBL" id="RBZU01000001">
    <property type="protein sequence ID" value="RKP58743.1"/>
    <property type="molecule type" value="Genomic_DNA"/>
</dbReference>
<dbReference type="InterPro" id="IPR050261">
    <property type="entry name" value="FrsA_esterase"/>
</dbReference>
<feature type="chain" id="PRO_5019822938" description="Xaa-Pro dipeptidyl-peptidase-like domain-containing protein" evidence="2">
    <location>
        <begin position="35"/>
        <end position="400"/>
    </location>
</feature>
<dbReference type="AlphaFoldDB" id="A0A494YEF8"/>
<dbReference type="PANTHER" id="PTHR22946">
    <property type="entry name" value="DIENELACTONE HYDROLASE DOMAIN-CONTAINING PROTEIN-RELATED"/>
    <property type="match status" value="1"/>
</dbReference>
<evidence type="ECO:0000256" key="2">
    <source>
        <dbReference type="SAM" id="SignalP"/>
    </source>
</evidence>
<feature type="signal peptide" evidence="2">
    <location>
        <begin position="1"/>
        <end position="34"/>
    </location>
</feature>
<comment type="caution">
    <text evidence="4">The sequence shown here is derived from an EMBL/GenBank/DDBJ whole genome shotgun (WGS) entry which is preliminary data.</text>
</comment>
<dbReference type="Pfam" id="PF02129">
    <property type="entry name" value="Peptidase_S15"/>
    <property type="match status" value="1"/>
</dbReference>
<dbReference type="GO" id="GO:0052689">
    <property type="term" value="F:carboxylic ester hydrolase activity"/>
    <property type="evidence" value="ECO:0007669"/>
    <property type="project" value="UniProtKB-ARBA"/>
</dbReference>